<dbReference type="InterPro" id="IPR017853">
    <property type="entry name" value="GH"/>
</dbReference>
<dbReference type="SMART" id="SM00642">
    <property type="entry name" value="Aamy"/>
    <property type="match status" value="1"/>
</dbReference>
<comment type="caution">
    <text evidence="4">The sequence shown here is derived from an EMBL/GenBank/DDBJ whole genome shotgun (WGS) entry which is preliminary data.</text>
</comment>
<comment type="similarity">
    <text evidence="1">Belongs to the glycosyl hydrolase 13 family.</text>
</comment>
<name>A0ABV9D824_9MICO</name>
<dbReference type="Gene3D" id="3.90.400.10">
    <property type="entry name" value="Oligo-1,6-glucosidase, Domain 2"/>
    <property type="match status" value="1"/>
</dbReference>
<accession>A0ABV9D824</accession>
<dbReference type="InterPro" id="IPR045857">
    <property type="entry name" value="O16G_dom_2"/>
</dbReference>
<dbReference type="Gene3D" id="3.20.20.80">
    <property type="entry name" value="Glycosidases"/>
    <property type="match status" value="1"/>
</dbReference>
<keyword evidence="5" id="KW-1185">Reference proteome</keyword>
<feature type="domain" description="Glycosyl hydrolase family 13 catalytic" evidence="3">
    <location>
        <begin position="26"/>
        <end position="421"/>
    </location>
</feature>
<keyword evidence="4" id="KW-0378">Hydrolase</keyword>
<evidence type="ECO:0000256" key="1">
    <source>
        <dbReference type="ARBA" id="ARBA00008061"/>
    </source>
</evidence>
<dbReference type="InterPro" id="IPR006047">
    <property type="entry name" value="GH13_cat_dom"/>
</dbReference>
<organism evidence="4 5">
    <name type="scientific">Georgenia faecalis</name>
    <dbReference type="NCBI Taxonomy" id="2483799"/>
    <lineage>
        <taxon>Bacteria</taxon>
        <taxon>Bacillati</taxon>
        <taxon>Actinomycetota</taxon>
        <taxon>Actinomycetes</taxon>
        <taxon>Micrococcales</taxon>
        <taxon>Bogoriellaceae</taxon>
        <taxon>Georgenia</taxon>
    </lineage>
</organism>
<dbReference type="Proteomes" id="UP001595955">
    <property type="component" value="Unassembled WGS sequence"/>
</dbReference>
<proteinExistence type="inferred from homology"/>
<dbReference type="GO" id="GO:0016787">
    <property type="term" value="F:hydrolase activity"/>
    <property type="evidence" value="ECO:0007669"/>
    <property type="project" value="UniProtKB-KW"/>
</dbReference>
<reference evidence="5" key="1">
    <citation type="journal article" date="2019" name="Int. J. Syst. Evol. Microbiol.">
        <title>The Global Catalogue of Microorganisms (GCM) 10K type strain sequencing project: providing services to taxonomists for standard genome sequencing and annotation.</title>
        <authorList>
            <consortium name="The Broad Institute Genomics Platform"/>
            <consortium name="The Broad Institute Genome Sequencing Center for Infectious Disease"/>
            <person name="Wu L."/>
            <person name="Ma J."/>
        </authorList>
    </citation>
    <scope>NUCLEOTIDE SEQUENCE [LARGE SCALE GENOMIC DNA]</scope>
    <source>
        <strain evidence="5">JCM 3369</strain>
    </source>
</reference>
<dbReference type="CDD" id="cd11332">
    <property type="entry name" value="AmyAc_OligoGlu_TS"/>
    <property type="match status" value="1"/>
</dbReference>
<evidence type="ECO:0000256" key="2">
    <source>
        <dbReference type="SAM" id="MobiDB-lite"/>
    </source>
</evidence>
<evidence type="ECO:0000313" key="4">
    <source>
        <dbReference type="EMBL" id="MFC4554741.1"/>
    </source>
</evidence>
<dbReference type="EMBL" id="JBHSGF010000003">
    <property type="protein sequence ID" value="MFC4554741.1"/>
    <property type="molecule type" value="Genomic_DNA"/>
</dbReference>
<dbReference type="RefSeq" id="WP_122825292.1">
    <property type="nucleotide sequence ID" value="NZ_CP033325.1"/>
</dbReference>
<protein>
    <submittedName>
        <fullName evidence="4">Glycoside hydrolase family 13 protein</fullName>
    </submittedName>
</protein>
<evidence type="ECO:0000259" key="3">
    <source>
        <dbReference type="SMART" id="SM00642"/>
    </source>
</evidence>
<dbReference type="SUPFAM" id="SSF51445">
    <property type="entry name" value="(Trans)glycosidases"/>
    <property type="match status" value="1"/>
</dbReference>
<gene>
    <name evidence="4" type="ORF">ACFO3F_05725</name>
</gene>
<dbReference type="PANTHER" id="PTHR10357:SF179">
    <property type="entry name" value="NEUTRAL AND BASIC AMINO ACID TRANSPORT PROTEIN RBAT"/>
    <property type="match status" value="1"/>
</dbReference>
<sequence>MPLNPDEEHLPVSPAAPWWHDAVVYQVYPKSFADGDGDGTGDLAGVRARLPYLRDLGVDALWFTPWYVSPQEDGGYDVTDHRDIDPVLGTLEQAEALIAEARALGIRTIIDVVPNHVAADHPWFTAATAAAPGSPERDRFWFRPGAGPDGDSPPTGWTSPFGGATWSREPDGDEWYLHLFAPGQPDLNWNHPEVRAEYEDILRFWFDRGAAGIRIDSAAVLMKDPDLPEVPATVTGGNHPFEDRDDVHEVYRRWRQVTDSYDDDRVLVGEVWLADRERLARYVGPEELHTVFGFDVMAAPWEQAALRAAVVETLRTHERLGAPPAWVLGNHDVTRPATRYGREDSSFSYARKAWGIPTDVELGRRRARAMALLTLALPGSCYIYQGEELGLDEVEDLPRDLLQDPMYARSGGSNPGRDGCRVPLPWRADAPGLGFAVTSPAAAPWLPQPAHWADLAVDAQERRADSTLQLYRRALALRRRLFDAGDPTVVWMDLGEDVLAFRRGSGAACVVNLGEGDLVLPDGADVALASAATAPGDRVVPPGTAVWLRP</sequence>
<feature type="region of interest" description="Disordered" evidence="2">
    <location>
        <begin position="144"/>
        <end position="164"/>
    </location>
</feature>
<dbReference type="Pfam" id="PF00128">
    <property type="entry name" value="Alpha-amylase"/>
    <property type="match status" value="1"/>
</dbReference>
<dbReference type="PANTHER" id="PTHR10357">
    <property type="entry name" value="ALPHA-AMYLASE FAMILY MEMBER"/>
    <property type="match status" value="1"/>
</dbReference>
<evidence type="ECO:0000313" key="5">
    <source>
        <dbReference type="Proteomes" id="UP001595955"/>
    </source>
</evidence>